<dbReference type="AlphaFoldDB" id="A0A9E8SHE1"/>
<protein>
    <submittedName>
        <fullName evidence="2">VIT and VWA domain-containing protein</fullName>
    </submittedName>
</protein>
<dbReference type="PROSITE" id="PS51468">
    <property type="entry name" value="VIT"/>
    <property type="match status" value="1"/>
</dbReference>
<sequence length="591" mass="68598">MKTILPITFLLFVLQSFSQEIPRISINDSTYLELTTLKVESEIVGNVATTSYTMRFYNATNRILEGELAFPLGQGQAVTSFSMDVNGTMRDAVIVEKELGRVAFESTIRQQIDPGLLEVTKGNNYKARVYPIPAKGFKELRIEFEQELFISNGNYIYEIPFNFKTPVDFELKIAIYGKTQKYKIIEGKHLDLKFTRTQGVHYSKVSKSEWLANQSLKIELPVSTTEHVITYSDYFNLYKVIDPKTRLKQKPKHITVLWDASCSMQYRNLEAEMKLLDNYFNYLHTLTVDFISFSNSVETLKTFIVKDGNWNALKKQMKTIVYDGGTSYANLNLSRLKTNEILFFTDGMFNLGDLETNIQTPIYTINAVNAANHTFLENKATEWSGKYINLRITDVEQAFEALKYDAYQFLGIVENNLVSDIYPKTRVNVNSEFSIAGKFKEATQIELLFGYGNTITEKILVKIDKRLRNKLAKRLWAKKKLRYLSKNKEDNKNAIIELAKKNHLITAFTSMIILDRLEDYVRYKIEPPKALRQDFKQRMENSVEDEVAKLEAIKKKRVALLEDYKCVMNWYNTDYPIVLRDTYNRYYNSCN</sequence>
<evidence type="ECO:0000259" key="1">
    <source>
        <dbReference type="PROSITE" id="PS51468"/>
    </source>
</evidence>
<dbReference type="InterPro" id="IPR013694">
    <property type="entry name" value="VIT"/>
</dbReference>
<dbReference type="Pfam" id="PF08487">
    <property type="entry name" value="VIT"/>
    <property type="match status" value="1"/>
</dbReference>
<proteinExistence type="predicted"/>
<dbReference type="InterPro" id="IPR036465">
    <property type="entry name" value="vWFA_dom_sf"/>
</dbReference>
<dbReference type="Proteomes" id="UP001164705">
    <property type="component" value="Chromosome"/>
</dbReference>
<dbReference type="KEGG" id="lnu:N7U66_02685"/>
<dbReference type="Gene3D" id="3.40.50.410">
    <property type="entry name" value="von Willebrand factor, type A domain"/>
    <property type="match status" value="1"/>
</dbReference>
<dbReference type="SUPFAM" id="SSF53300">
    <property type="entry name" value="vWA-like"/>
    <property type="match status" value="1"/>
</dbReference>
<evidence type="ECO:0000313" key="3">
    <source>
        <dbReference type="Proteomes" id="UP001164705"/>
    </source>
</evidence>
<evidence type="ECO:0000313" key="2">
    <source>
        <dbReference type="EMBL" id="WAC02615.1"/>
    </source>
</evidence>
<accession>A0A9E8SHE1</accession>
<gene>
    <name evidence="2" type="ORF">N7U66_02685</name>
</gene>
<organism evidence="2 3">
    <name type="scientific">Lacinutrix neustonica</name>
    <dbReference type="NCBI Taxonomy" id="2980107"/>
    <lineage>
        <taxon>Bacteria</taxon>
        <taxon>Pseudomonadati</taxon>
        <taxon>Bacteroidota</taxon>
        <taxon>Flavobacteriia</taxon>
        <taxon>Flavobacteriales</taxon>
        <taxon>Flavobacteriaceae</taxon>
        <taxon>Lacinutrix</taxon>
    </lineage>
</organism>
<dbReference type="PANTHER" id="PTHR45737">
    <property type="entry name" value="VON WILLEBRAND FACTOR A DOMAIN-CONTAINING PROTEIN 5A"/>
    <property type="match status" value="1"/>
</dbReference>
<feature type="domain" description="VIT" evidence="1">
    <location>
        <begin position="18"/>
        <end position="146"/>
    </location>
</feature>
<dbReference type="EMBL" id="CP113088">
    <property type="protein sequence ID" value="WAC02615.1"/>
    <property type="molecule type" value="Genomic_DNA"/>
</dbReference>
<reference evidence="2" key="1">
    <citation type="submission" date="2022-11" db="EMBL/GenBank/DDBJ databases">
        <title>Lacinutrix neustonica HL-RS19T sp. nov., isolated from the surface microlayer sample of brackish Lake Shihwa.</title>
        <authorList>
            <person name="Choi J.Y."/>
            <person name="Hwang C.Y."/>
        </authorList>
    </citation>
    <scope>NUCLEOTIDE SEQUENCE</scope>
    <source>
        <strain evidence="2">HL-RS19</strain>
    </source>
</reference>
<name>A0A9E8SHE1_9FLAO</name>
<dbReference type="RefSeq" id="WP_267677212.1">
    <property type="nucleotide sequence ID" value="NZ_CP113088.1"/>
</dbReference>
<keyword evidence="3" id="KW-1185">Reference proteome</keyword>
<dbReference type="PANTHER" id="PTHR45737:SF6">
    <property type="entry name" value="VON WILLEBRAND FACTOR A DOMAIN-CONTAINING PROTEIN 5A"/>
    <property type="match status" value="1"/>
</dbReference>